<gene>
    <name evidence="4" type="primary">LOC112691951</name>
</gene>
<feature type="compositionally biased region" description="Low complexity" evidence="1">
    <location>
        <begin position="162"/>
        <end position="173"/>
    </location>
</feature>
<proteinExistence type="predicted"/>
<feature type="signal peptide" evidence="2">
    <location>
        <begin position="1"/>
        <end position="24"/>
    </location>
</feature>
<sequence length="181" mass="19648">MFVTQKMFVYSSFVLVVVLVFAQAIPVPVSEEVHPEYRQFGFSQVVGFPSEPQVSVIEVVEPAAAVRPVRSASPFFGLLGGYERPHKKQHNHHHYNTHEEYEPEYHRPQHHKPQHHQQQQGGGAGSFASAGSFAGGHGGGHSQSAANSQSASFGFGPFQASYSASSAHSGSHSNVGFSDYD</sequence>
<protein>
    <submittedName>
        <fullName evidence="4">SKI/DACH domain-containing protein 1-like</fullName>
    </submittedName>
</protein>
<feature type="region of interest" description="Disordered" evidence="1">
    <location>
        <begin position="86"/>
        <end position="149"/>
    </location>
</feature>
<dbReference type="OrthoDB" id="10607208at2759"/>
<keyword evidence="3" id="KW-1185">Reference proteome</keyword>
<feature type="chain" id="PRO_5034581871" evidence="2">
    <location>
        <begin position="25"/>
        <end position="181"/>
    </location>
</feature>
<evidence type="ECO:0000256" key="1">
    <source>
        <dbReference type="SAM" id="MobiDB-lite"/>
    </source>
</evidence>
<dbReference type="AlphaFoldDB" id="A0A8B8GH52"/>
<feature type="compositionally biased region" description="Basic and acidic residues" evidence="1">
    <location>
        <begin position="96"/>
        <end position="107"/>
    </location>
</feature>
<dbReference type="Proteomes" id="UP000694846">
    <property type="component" value="Unplaced"/>
</dbReference>
<dbReference type="RefSeq" id="XP_025422215.1">
    <property type="nucleotide sequence ID" value="XM_025566430.1"/>
</dbReference>
<evidence type="ECO:0000313" key="3">
    <source>
        <dbReference type="Proteomes" id="UP000694846"/>
    </source>
</evidence>
<feature type="region of interest" description="Disordered" evidence="1">
    <location>
        <begin position="162"/>
        <end position="181"/>
    </location>
</feature>
<reference evidence="4" key="1">
    <citation type="submission" date="2025-08" db="UniProtKB">
        <authorList>
            <consortium name="RefSeq"/>
        </authorList>
    </citation>
    <scope>IDENTIFICATION</scope>
    <source>
        <tissue evidence="4">Whole body</tissue>
    </source>
</reference>
<evidence type="ECO:0000256" key="2">
    <source>
        <dbReference type="SAM" id="SignalP"/>
    </source>
</evidence>
<keyword evidence="2" id="KW-0732">Signal</keyword>
<organism evidence="3 4">
    <name type="scientific">Sipha flava</name>
    <name type="common">yellow sugarcane aphid</name>
    <dbReference type="NCBI Taxonomy" id="143950"/>
    <lineage>
        <taxon>Eukaryota</taxon>
        <taxon>Metazoa</taxon>
        <taxon>Ecdysozoa</taxon>
        <taxon>Arthropoda</taxon>
        <taxon>Hexapoda</taxon>
        <taxon>Insecta</taxon>
        <taxon>Pterygota</taxon>
        <taxon>Neoptera</taxon>
        <taxon>Paraneoptera</taxon>
        <taxon>Hemiptera</taxon>
        <taxon>Sternorrhyncha</taxon>
        <taxon>Aphidomorpha</taxon>
        <taxon>Aphidoidea</taxon>
        <taxon>Aphididae</taxon>
        <taxon>Sipha</taxon>
    </lineage>
</organism>
<dbReference type="GeneID" id="112691951"/>
<evidence type="ECO:0000313" key="4">
    <source>
        <dbReference type="RefSeq" id="XP_025422215.1"/>
    </source>
</evidence>
<feature type="compositionally biased region" description="Basic residues" evidence="1">
    <location>
        <begin position="86"/>
        <end position="95"/>
    </location>
</feature>
<name>A0A8B8GH52_9HEMI</name>
<accession>A0A8B8GH52</accession>